<name>A0A0F9WCG2_9ZZZZ</name>
<evidence type="ECO:0000313" key="1">
    <source>
        <dbReference type="EMBL" id="KKN75873.1"/>
    </source>
</evidence>
<gene>
    <name evidence="1" type="ORF">LCGC14_0375810</name>
</gene>
<accession>A0A0F9WCG2</accession>
<dbReference type="AlphaFoldDB" id="A0A0F9WCG2"/>
<comment type="caution">
    <text evidence="1">The sequence shown here is derived from an EMBL/GenBank/DDBJ whole genome shotgun (WGS) entry which is preliminary data.</text>
</comment>
<protein>
    <submittedName>
        <fullName evidence="1">Uncharacterized protein</fullName>
    </submittedName>
</protein>
<organism evidence="1">
    <name type="scientific">marine sediment metagenome</name>
    <dbReference type="NCBI Taxonomy" id="412755"/>
    <lineage>
        <taxon>unclassified sequences</taxon>
        <taxon>metagenomes</taxon>
        <taxon>ecological metagenomes</taxon>
    </lineage>
</organism>
<dbReference type="EMBL" id="LAZR01000302">
    <property type="protein sequence ID" value="KKN75873.1"/>
    <property type="molecule type" value="Genomic_DNA"/>
</dbReference>
<reference evidence="1" key="1">
    <citation type="journal article" date="2015" name="Nature">
        <title>Complex archaea that bridge the gap between prokaryotes and eukaryotes.</title>
        <authorList>
            <person name="Spang A."/>
            <person name="Saw J.H."/>
            <person name="Jorgensen S.L."/>
            <person name="Zaremba-Niedzwiedzka K."/>
            <person name="Martijn J."/>
            <person name="Lind A.E."/>
            <person name="van Eijk R."/>
            <person name="Schleper C."/>
            <person name="Guy L."/>
            <person name="Ettema T.J."/>
        </authorList>
    </citation>
    <scope>NUCLEOTIDE SEQUENCE</scope>
</reference>
<proteinExistence type="predicted"/>
<sequence length="62" mass="6893">MKVILSTLDIVKLGNDGVWEYLRGKGMDMDKPIFGYHCSASNTAYGFAYEGQRKTLSKTGTK</sequence>